<evidence type="ECO:0000313" key="2">
    <source>
        <dbReference type="EMBL" id="KRX50986.1"/>
    </source>
</evidence>
<gene>
    <name evidence="2" type="ORF">T05_9895</name>
</gene>
<name>A0A0V0UIA2_9BILA</name>
<reference evidence="2 3" key="1">
    <citation type="submission" date="2015-01" db="EMBL/GenBank/DDBJ databases">
        <title>Evolution of Trichinella species and genotypes.</title>
        <authorList>
            <person name="Korhonen P.K."/>
            <person name="Edoardo P."/>
            <person name="Giuseppe L.R."/>
            <person name="Gasser R.B."/>
        </authorList>
    </citation>
    <scope>NUCLEOTIDE SEQUENCE [LARGE SCALE GENOMIC DNA]</scope>
    <source>
        <strain evidence="2">ISS417</strain>
    </source>
</reference>
<feature type="region of interest" description="Disordered" evidence="1">
    <location>
        <begin position="48"/>
        <end position="80"/>
    </location>
</feature>
<comment type="caution">
    <text evidence="2">The sequence shown here is derived from an EMBL/GenBank/DDBJ whole genome shotgun (WGS) entry which is preliminary data.</text>
</comment>
<dbReference type="AlphaFoldDB" id="A0A0V0UIA2"/>
<proteinExistence type="predicted"/>
<dbReference type="EMBL" id="JYDJ01000002">
    <property type="protein sequence ID" value="KRX50986.1"/>
    <property type="molecule type" value="Genomic_DNA"/>
</dbReference>
<organism evidence="2 3">
    <name type="scientific">Trichinella murrelli</name>
    <dbReference type="NCBI Taxonomy" id="144512"/>
    <lineage>
        <taxon>Eukaryota</taxon>
        <taxon>Metazoa</taxon>
        <taxon>Ecdysozoa</taxon>
        <taxon>Nematoda</taxon>
        <taxon>Enoplea</taxon>
        <taxon>Dorylaimia</taxon>
        <taxon>Trichinellida</taxon>
        <taxon>Trichinellidae</taxon>
        <taxon>Trichinella</taxon>
    </lineage>
</organism>
<feature type="compositionally biased region" description="Basic and acidic residues" evidence="1">
    <location>
        <begin position="48"/>
        <end position="63"/>
    </location>
</feature>
<sequence>MNKKCIALIFSVHNNRAGGLLEAENYLQCPSNKLASFQSFKKRIAKSTDEEVHLKKQNSRDPGNKNSNRIIQRFRQKMKQ</sequence>
<accession>A0A0V0UIA2</accession>
<keyword evidence="3" id="KW-1185">Reference proteome</keyword>
<protein>
    <submittedName>
        <fullName evidence="2">Uncharacterized protein</fullName>
    </submittedName>
</protein>
<evidence type="ECO:0000256" key="1">
    <source>
        <dbReference type="SAM" id="MobiDB-lite"/>
    </source>
</evidence>
<dbReference type="Proteomes" id="UP000055048">
    <property type="component" value="Unassembled WGS sequence"/>
</dbReference>
<evidence type="ECO:0000313" key="3">
    <source>
        <dbReference type="Proteomes" id="UP000055048"/>
    </source>
</evidence>